<dbReference type="Proteomes" id="UP001377567">
    <property type="component" value="Unassembled WGS sequence"/>
</dbReference>
<feature type="compositionally biased region" description="Polar residues" evidence="1">
    <location>
        <begin position="982"/>
        <end position="994"/>
    </location>
</feature>
<dbReference type="InterPro" id="IPR001849">
    <property type="entry name" value="PH_domain"/>
</dbReference>
<dbReference type="PROSITE" id="PS50003">
    <property type="entry name" value="PH_DOMAIN"/>
    <property type="match status" value="1"/>
</dbReference>
<accession>A0AAV5RZ60</accession>
<feature type="region of interest" description="Disordered" evidence="1">
    <location>
        <begin position="923"/>
        <end position="994"/>
    </location>
</feature>
<gene>
    <name evidence="3" type="ORF">DAKH74_032730</name>
</gene>
<evidence type="ECO:0000259" key="2">
    <source>
        <dbReference type="PROSITE" id="PS50003"/>
    </source>
</evidence>
<feature type="compositionally biased region" description="Low complexity" evidence="1">
    <location>
        <begin position="607"/>
        <end position="619"/>
    </location>
</feature>
<dbReference type="Pfam" id="PF25381">
    <property type="entry name" value="PH_26"/>
    <property type="match status" value="1"/>
</dbReference>
<dbReference type="AlphaFoldDB" id="A0AAV5RZ60"/>
<feature type="compositionally biased region" description="Low complexity" evidence="1">
    <location>
        <begin position="728"/>
        <end position="739"/>
    </location>
</feature>
<feature type="region of interest" description="Disordered" evidence="1">
    <location>
        <begin position="1"/>
        <end position="39"/>
    </location>
</feature>
<feature type="domain" description="PH" evidence="2">
    <location>
        <begin position="76"/>
        <end position="204"/>
    </location>
</feature>
<dbReference type="Gene3D" id="2.30.29.30">
    <property type="entry name" value="Pleckstrin-homology domain (PH domain)/Phosphotyrosine-binding domain (PTB)"/>
    <property type="match status" value="1"/>
</dbReference>
<feature type="compositionally biased region" description="Low complexity" evidence="1">
    <location>
        <begin position="747"/>
        <end position="757"/>
    </location>
</feature>
<feature type="compositionally biased region" description="Polar residues" evidence="1">
    <location>
        <begin position="758"/>
        <end position="789"/>
    </location>
</feature>
<feature type="region of interest" description="Disordered" evidence="1">
    <location>
        <begin position="689"/>
        <end position="708"/>
    </location>
</feature>
<evidence type="ECO:0000256" key="1">
    <source>
        <dbReference type="SAM" id="MobiDB-lite"/>
    </source>
</evidence>
<feature type="region of interest" description="Disordered" evidence="1">
    <location>
        <begin position="607"/>
        <end position="646"/>
    </location>
</feature>
<feature type="compositionally biased region" description="Basic and acidic residues" evidence="1">
    <location>
        <begin position="620"/>
        <end position="646"/>
    </location>
</feature>
<feature type="compositionally biased region" description="Polar residues" evidence="1">
    <location>
        <begin position="864"/>
        <end position="892"/>
    </location>
</feature>
<evidence type="ECO:0000313" key="4">
    <source>
        <dbReference type="Proteomes" id="UP001377567"/>
    </source>
</evidence>
<feature type="region of interest" description="Disordered" evidence="1">
    <location>
        <begin position="714"/>
        <end position="809"/>
    </location>
</feature>
<organism evidence="3 4">
    <name type="scientific">Maudiozyma humilis</name>
    <name type="common">Sour dough yeast</name>
    <name type="synonym">Kazachstania humilis</name>
    <dbReference type="NCBI Taxonomy" id="51915"/>
    <lineage>
        <taxon>Eukaryota</taxon>
        <taxon>Fungi</taxon>
        <taxon>Dikarya</taxon>
        <taxon>Ascomycota</taxon>
        <taxon>Saccharomycotina</taxon>
        <taxon>Saccharomycetes</taxon>
        <taxon>Saccharomycetales</taxon>
        <taxon>Saccharomycetaceae</taxon>
        <taxon>Maudiozyma</taxon>
    </lineage>
</organism>
<feature type="compositionally biased region" description="Low complexity" evidence="1">
    <location>
        <begin position="1"/>
        <end position="27"/>
    </location>
</feature>
<feature type="compositionally biased region" description="Low complexity" evidence="1">
    <location>
        <begin position="923"/>
        <end position="951"/>
    </location>
</feature>
<keyword evidence="4" id="KW-1185">Reference proteome</keyword>
<dbReference type="InterPro" id="IPR011993">
    <property type="entry name" value="PH-like_dom_sf"/>
</dbReference>
<sequence length="994" mass="110051">MKRFISGSSSLFRRESSSSAPSTPTTPKQRSASSFAKRFVSEDSTPNIPDIIPSEDSELAPELVPIVTLITAHTHRRYHKGMILVLNDLKNDGTPTNAGWEEMYSVLVGTQLALWDAKELAECSEDPEDHSGKLKRLASRPNYLNLTDASIKVVGFGDNFGTEGGNKLENTLVISTTLKNRYFLKFSDADTFNAWHGALRLSQYESVALQLAYTGAFLSSRGSKLGDIQVILADSKFTHTEWVSVRFGTGMPWKRCFAVISQTGEKKKSNVGKITFYESDKKIKKANAMATISDATEIYSVYPSSPKLIDTSTIIKLEGTISLHDESTGERTNIFIMPEKHQGVPGYDTIIRFMIPAMNAFRLYGRPKRLIASRDDTESLVYALPTLPNVYYLKCSDVLAIIRSVDVAAVASWTNHDWRHEINDILLEKIRDGYTGITSGRRDNSVLNSPVITPEELFTGTNTMDNVMFSKNVSHDMNRTMSDFTKNPKEQDADVYIERKQTELSGNSDADSVKHDETFAEPVDEPVQVDHLNLSVGDERYDPVRKSEAGLGAIYDKYAVLPSSRTSKEVSPSTNILETAGIQKVESPYEKYMGNNSESRMFEISNIRDSSSSANSNGEDGNRDSSEDFHDVRESQETGNSDLKKLSERIGAVDLDSFKSDGTKMRTDDEDLADVTADLNFDTSYEMSMRSKTKTENETDGNSNDVDVFDPEYEEEQEMYSTGNPYVSSTGKSLNSSSSAVDHTADSQQSQNSSSNSRMESSAFPHSSGSTNLNMYANNSSGNVSQPIQIDNPYAKSGAPQNVPGNNVRQIPNQQAANIYRPVNNNVYPQGNKPYPNSPNGPNPFGHPQGIRTGPLQPQHPPNGVQNSSPLSPNFGNPYQQNQGQRMQYPQQMNRRIQHPHQGAMPMNNHMPQQGMPQYAMPQQGMPRQGMPRQGMPQQGMPPRMNGPNPMYKNPQYSNSGNSVHSNGKPQGNKAAGGFSQFMPSSTQKNPYAK</sequence>
<protein>
    <submittedName>
        <fullName evidence="3">Skg3 protein</fullName>
    </submittedName>
</protein>
<comment type="caution">
    <text evidence="3">The sequence shown here is derived from an EMBL/GenBank/DDBJ whole genome shotgun (WGS) entry which is preliminary data.</text>
</comment>
<proteinExistence type="predicted"/>
<feature type="compositionally biased region" description="Polar residues" evidence="1">
    <location>
        <begin position="955"/>
        <end position="970"/>
    </location>
</feature>
<dbReference type="InterPro" id="IPR058155">
    <property type="entry name" value="Skg3/CAF120-like_PH"/>
</dbReference>
<name>A0AAV5RZ60_MAUHU</name>
<reference evidence="3 4" key="1">
    <citation type="journal article" date="2023" name="Elife">
        <title>Identification of key yeast species and microbe-microbe interactions impacting larval growth of Drosophila in the wild.</title>
        <authorList>
            <person name="Mure A."/>
            <person name="Sugiura Y."/>
            <person name="Maeda R."/>
            <person name="Honda K."/>
            <person name="Sakurai N."/>
            <person name="Takahashi Y."/>
            <person name="Watada M."/>
            <person name="Katoh T."/>
            <person name="Gotoh A."/>
            <person name="Gotoh Y."/>
            <person name="Taniguchi I."/>
            <person name="Nakamura K."/>
            <person name="Hayashi T."/>
            <person name="Katayama T."/>
            <person name="Uemura T."/>
            <person name="Hattori Y."/>
        </authorList>
    </citation>
    <scope>NUCLEOTIDE SEQUENCE [LARGE SCALE GENOMIC DNA]</scope>
    <source>
        <strain evidence="3 4">KH-74</strain>
    </source>
</reference>
<feature type="compositionally biased region" description="Polar residues" evidence="1">
    <location>
        <begin position="799"/>
        <end position="809"/>
    </location>
</feature>
<evidence type="ECO:0000313" key="3">
    <source>
        <dbReference type="EMBL" id="GMM56657.1"/>
    </source>
</evidence>
<dbReference type="EMBL" id="BTGD01000010">
    <property type="protein sequence ID" value="GMM56657.1"/>
    <property type="molecule type" value="Genomic_DNA"/>
</dbReference>
<dbReference type="SMART" id="SM00233">
    <property type="entry name" value="PH"/>
    <property type="match status" value="1"/>
</dbReference>
<feature type="region of interest" description="Disordered" evidence="1">
    <location>
        <begin position="824"/>
        <end position="892"/>
    </location>
</feature>